<dbReference type="Pfam" id="PF01263">
    <property type="entry name" value="Aldose_epim"/>
    <property type="match status" value="1"/>
</dbReference>
<proteinExistence type="predicted"/>
<dbReference type="OrthoDB" id="9796517at2"/>
<name>A0A1I4CTD6_9PROT</name>
<evidence type="ECO:0000313" key="2">
    <source>
        <dbReference type="Proteomes" id="UP000199473"/>
    </source>
</evidence>
<dbReference type="Proteomes" id="UP000199473">
    <property type="component" value="Unassembled WGS sequence"/>
</dbReference>
<accession>A0A1I4CTD6</accession>
<dbReference type="SUPFAM" id="SSF74650">
    <property type="entry name" value="Galactose mutarotase-like"/>
    <property type="match status" value="1"/>
</dbReference>
<dbReference type="RefSeq" id="WP_092961592.1">
    <property type="nucleotide sequence ID" value="NZ_FOSQ01000008.1"/>
</dbReference>
<dbReference type="InterPro" id="IPR011013">
    <property type="entry name" value="Gal_mutarotase_sf_dom"/>
</dbReference>
<evidence type="ECO:0000313" key="1">
    <source>
        <dbReference type="EMBL" id="SFK83890.1"/>
    </source>
</evidence>
<keyword evidence="2" id="KW-1185">Reference proteome</keyword>
<gene>
    <name evidence="1" type="ORF">SAMN02745775_108144</name>
</gene>
<dbReference type="GO" id="GO:0005975">
    <property type="term" value="P:carbohydrate metabolic process"/>
    <property type="evidence" value="ECO:0007669"/>
    <property type="project" value="InterPro"/>
</dbReference>
<dbReference type="AlphaFoldDB" id="A0A1I4CTD6"/>
<dbReference type="InterPro" id="IPR014718">
    <property type="entry name" value="GH-type_carb-bd"/>
</dbReference>
<reference evidence="1 2" key="1">
    <citation type="submission" date="2016-10" db="EMBL/GenBank/DDBJ databases">
        <authorList>
            <person name="de Groot N.N."/>
        </authorList>
    </citation>
    <scope>NUCLEOTIDE SEQUENCE [LARGE SCALE GENOMIC DNA]</scope>
    <source>
        <strain evidence="1 2">DSM 19981</strain>
    </source>
</reference>
<dbReference type="GO" id="GO:0016853">
    <property type="term" value="F:isomerase activity"/>
    <property type="evidence" value="ECO:0007669"/>
    <property type="project" value="InterPro"/>
</dbReference>
<dbReference type="EMBL" id="FOSQ01000008">
    <property type="protein sequence ID" value="SFK83890.1"/>
    <property type="molecule type" value="Genomic_DNA"/>
</dbReference>
<protein>
    <submittedName>
        <fullName evidence="1">Aldose 1-epimerase</fullName>
    </submittedName>
</protein>
<dbReference type="InterPro" id="IPR008183">
    <property type="entry name" value="Aldose_1/G6P_1-epimerase"/>
</dbReference>
<organism evidence="1 2">
    <name type="scientific">Falsiroseomonas stagni DSM 19981</name>
    <dbReference type="NCBI Taxonomy" id="1123062"/>
    <lineage>
        <taxon>Bacteria</taxon>
        <taxon>Pseudomonadati</taxon>
        <taxon>Pseudomonadota</taxon>
        <taxon>Alphaproteobacteria</taxon>
        <taxon>Acetobacterales</taxon>
        <taxon>Roseomonadaceae</taxon>
        <taxon>Falsiroseomonas</taxon>
    </lineage>
</organism>
<sequence>MILAAGDWRAELLPERGVAFRSLTLAGRDVLRRIPDGADPNNGFHGAFIMAPWTNRLEDGRIRVGGVDHFMPINRPAEGNALHGFLRDLAWVVEEQGAERAVLSCALDHAPFRCTARLVVALSAAGMSFALSLRNTGDAATPMGMGWHPWFARPAGTRLRVRATTIFGRDHRSIATGARPSAGLNGDDAVLLGLDTHFAGWDGLAAITWPDGAGIALRAQGEWASNLQVFAPRGGDVLCVEPVSHAPDAVNRPANAAHGAMRVLAPGASLDASLMIHRC</sequence>
<dbReference type="Gene3D" id="2.70.98.10">
    <property type="match status" value="1"/>
</dbReference>
<dbReference type="GO" id="GO:0030246">
    <property type="term" value="F:carbohydrate binding"/>
    <property type="evidence" value="ECO:0007669"/>
    <property type="project" value="InterPro"/>
</dbReference>
<dbReference type="STRING" id="1123062.SAMN02745775_108144"/>